<proteinExistence type="predicted"/>
<protein>
    <recommendedName>
        <fullName evidence="3">Mitochondrial protein</fullName>
    </recommendedName>
</protein>
<keyword evidence="2" id="KW-1185">Reference proteome</keyword>
<evidence type="ECO:0000313" key="1">
    <source>
        <dbReference type="EMBL" id="KAG1362209.1"/>
    </source>
</evidence>
<accession>A0A8K0IM55</accession>
<sequence>MGSLIYLTLTRPDIFYAVGVVSRFMQNPRQPHLDAVLRILRYIAKTIDFGILYSNTYVQFPGFTYADYAGDVDTRRSTSGFIFSLGSGVASDNQLLFCHLWKQNIKLLPWFYRNLLG</sequence>
<gene>
    <name evidence="1" type="ORF">COCNU_10G004280</name>
</gene>
<dbReference type="PANTHER" id="PTHR11439:SF483">
    <property type="entry name" value="PEPTIDE SYNTHASE GLIP-LIKE, PUTATIVE (AFU_ORTHOLOGUE AFUA_3G12920)-RELATED"/>
    <property type="match status" value="1"/>
</dbReference>
<dbReference type="EMBL" id="CM017881">
    <property type="protein sequence ID" value="KAG1362209.1"/>
    <property type="molecule type" value="Genomic_DNA"/>
</dbReference>
<reference evidence="1" key="1">
    <citation type="journal article" date="2017" name="Gigascience">
        <title>The genome draft of coconut (Cocos nucifera).</title>
        <authorList>
            <person name="Xiao Y."/>
            <person name="Xu P."/>
            <person name="Fan H."/>
            <person name="Baudouin L."/>
            <person name="Xia W."/>
            <person name="Bocs S."/>
            <person name="Xu J."/>
            <person name="Li Q."/>
            <person name="Guo A."/>
            <person name="Zhou L."/>
            <person name="Li J."/>
            <person name="Wu Y."/>
            <person name="Ma Z."/>
            <person name="Armero A."/>
            <person name="Issali A.E."/>
            <person name="Liu N."/>
            <person name="Peng M."/>
            <person name="Yang Y."/>
        </authorList>
    </citation>
    <scope>NUCLEOTIDE SEQUENCE</scope>
    <source>
        <tissue evidence="1">Spear leaf of Hainan Tall coconut</tissue>
    </source>
</reference>
<organism evidence="1 2">
    <name type="scientific">Cocos nucifera</name>
    <name type="common">Coconut palm</name>
    <dbReference type="NCBI Taxonomy" id="13894"/>
    <lineage>
        <taxon>Eukaryota</taxon>
        <taxon>Viridiplantae</taxon>
        <taxon>Streptophyta</taxon>
        <taxon>Embryophyta</taxon>
        <taxon>Tracheophyta</taxon>
        <taxon>Spermatophyta</taxon>
        <taxon>Magnoliopsida</taxon>
        <taxon>Liliopsida</taxon>
        <taxon>Arecaceae</taxon>
        <taxon>Arecoideae</taxon>
        <taxon>Cocoseae</taxon>
        <taxon>Attaleinae</taxon>
        <taxon>Cocos</taxon>
    </lineage>
</organism>
<comment type="caution">
    <text evidence="1">The sequence shown here is derived from an EMBL/GenBank/DDBJ whole genome shotgun (WGS) entry which is preliminary data.</text>
</comment>
<evidence type="ECO:0008006" key="3">
    <source>
        <dbReference type="Google" id="ProtNLM"/>
    </source>
</evidence>
<name>A0A8K0IM55_COCNU</name>
<dbReference type="Proteomes" id="UP000797356">
    <property type="component" value="Chromosome 10"/>
</dbReference>
<dbReference type="OrthoDB" id="443140at2759"/>
<dbReference type="AlphaFoldDB" id="A0A8K0IM55"/>
<reference evidence="1" key="2">
    <citation type="submission" date="2019-07" db="EMBL/GenBank/DDBJ databases">
        <authorList>
            <person name="Yang Y."/>
            <person name="Bocs S."/>
            <person name="Baudouin L."/>
        </authorList>
    </citation>
    <scope>NUCLEOTIDE SEQUENCE</scope>
    <source>
        <tissue evidence="1">Spear leaf of Hainan Tall coconut</tissue>
    </source>
</reference>
<dbReference type="PANTHER" id="PTHR11439">
    <property type="entry name" value="GAG-POL-RELATED RETROTRANSPOSON"/>
    <property type="match status" value="1"/>
</dbReference>
<evidence type="ECO:0000313" key="2">
    <source>
        <dbReference type="Proteomes" id="UP000797356"/>
    </source>
</evidence>